<evidence type="ECO:0008006" key="3">
    <source>
        <dbReference type="Google" id="ProtNLM"/>
    </source>
</evidence>
<dbReference type="RefSeq" id="WP_127919959.1">
    <property type="nucleotide sequence ID" value="NZ_CP029760.1"/>
</dbReference>
<evidence type="ECO:0000313" key="1">
    <source>
        <dbReference type="EMBL" id="MCW0524397.1"/>
    </source>
</evidence>
<dbReference type="AlphaFoldDB" id="A0AAP3EUG6"/>
<accession>A0AAP3EUG6</accession>
<dbReference type="EMBL" id="JAOZYT010000059">
    <property type="protein sequence ID" value="MCW0524397.1"/>
    <property type="molecule type" value="Genomic_DNA"/>
</dbReference>
<dbReference type="Proteomes" id="UP001207440">
    <property type="component" value="Unassembled WGS sequence"/>
</dbReference>
<gene>
    <name evidence="1" type="ORF">OKE68_08730</name>
</gene>
<protein>
    <recommendedName>
        <fullName evidence="3">Lipoprotein</fullName>
    </recommendedName>
</protein>
<organism evidence="1 2">
    <name type="scientific">Riemerella anatipestifer</name>
    <name type="common">Moraxella anatipestifer</name>
    <dbReference type="NCBI Taxonomy" id="34085"/>
    <lineage>
        <taxon>Bacteria</taxon>
        <taxon>Pseudomonadati</taxon>
        <taxon>Bacteroidota</taxon>
        <taxon>Flavobacteriia</taxon>
        <taxon>Flavobacteriales</taxon>
        <taxon>Weeksellaceae</taxon>
        <taxon>Riemerella</taxon>
    </lineage>
</organism>
<comment type="caution">
    <text evidence="1">The sequence shown here is derived from an EMBL/GenBank/DDBJ whole genome shotgun (WGS) entry which is preliminary data.</text>
</comment>
<name>A0AAP3EUG6_RIEAN</name>
<evidence type="ECO:0000313" key="2">
    <source>
        <dbReference type="Proteomes" id="UP001207440"/>
    </source>
</evidence>
<sequence length="212" mass="24566">MNKSLTILTLLLLTILSCQNEKKGEPKNKEAVKRAQTIETGQKSLQISKNINEKTKASQKIKKDSLDNVLIGKTTQELQKYKFYTCLEVVLESQKYAVTIYSLNVDNCHNGKNKVVIGKFINYYEQGKANFEIKDELIVTSNFPKKCHSNIRIKLIENQLEKNYIIEYEDNSKETLTKIYRLWEIDLNNEKFIQVEIPENFKCDNLGYADGI</sequence>
<proteinExistence type="predicted"/>
<reference evidence="1" key="1">
    <citation type="submission" date="2022-10" db="EMBL/GenBank/DDBJ databases">
        <title>Sifting through the core-genome to identify putative cross-protective antigens against Riemerella anatipestifer.</title>
        <authorList>
            <person name="Zheng X."/>
            <person name="Zhang W."/>
        </authorList>
    </citation>
    <scope>NUCLEOTIDE SEQUENCE</scope>
    <source>
        <strain evidence="1">ZWRA178</strain>
    </source>
</reference>
<dbReference type="PROSITE" id="PS51257">
    <property type="entry name" value="PROKAR_LIPOPROTEIN"/>
    <property type="match status" value="1"/>
</dbReference>